<gene>
    <name evidence="1" type="ORF">SAMN05661109_00507</name>
</gene>
<evidence type="ECO:0000313" key="1">
    <source>
        <dbReference type="EMBL" id="SER59119.1"/>
    </source>
</evidence>
<name>A0A1H9QGZ9_9CORY</name>
<proteinExistence type="predicted"/>
<dbReference type="STRING" id="1121357.SAMN05661109_00507"/>
<protein>
    <submittedName>
        <fullName evidence="1">Uncharacterized protein</fullName>
    </submittedName>
</protein>
<reference evidence="2" key="1">
    <citation type="submission" date="2016-10" db="EMBL/GenBank/DDBJ databases">
        <authorList>
            <person name="Varghese N."/>
            <person name="Submissions S."/>
        </authorList>
    </citation>
    <scope>NUCLEOTIDE SEQUENCE [LARGE SCALE GENOMIC DNA]</scope>
    <source>
        <strain evidence="2">DSM 20524</strain>
    </source>
</reference>
<sequence length="210" mass="22246">MIDQKGSPLSESSLNFSAASTAFSQQALNKAMMEAVEFVHAEGWGANPTLFALVPTSMLVDQLAELPGLDDDAGAAPLTLVVQDHLPEHIDPGSEELADYCARLAWPQEVAGVVLAQEIMFRDVSAATDGGTDAGSTGASEPRQARLFSGVLRGDEIELTLLQIRPSEEEIAEAGPFTEDEISLRGGPNVAPGVIAALRYGLEQNPEEML</sequence>
<organism evidence="1 2">
    <name type="scientific">Corynebacterium cystitidis DSM 20524</name>
    <dbReference type="NCBI Taxonomy" id="1121357"/>
    <lineage>
        <taxon>Bacteria</taxon>
        <taxon>Bacillati</taxon>
        <taxon>Actinomycetota</taxon>
        <taxon>Actinomycetes</taxon>
        <taxon>Mycobacteriales</taxon>
        <taxon>Corynebacteriaceae</taxon>
        <taxon>Corynebacterium</taxon>
    </lineage>
</organism>
<evidence type="ECO:0000313" key="2">
    <source>
        <dbReference type="Proteomes" id="UP000198929"/>
    </source>
</evidence>
<dbReference type="AlphaFoldDB" id="A0A1H9QGZ9"/>
<dbReference type="Proteomes" id="UP000198929">
    <property type="component" value="Unassembled WGS sequence"/>
</dbReference>
<keyword evidence="2" id="KW-1185">Reference proteome</keyword>
<accession>A0A1H9QGZ9</accession>
<dbReference type="InterPro" id="IPR047681">
    <property type="entry name" value="PPA1309-like"/>
</dbReference>
<dbReference type="EMBL" id="FOGQ01000002">
    <property type="protein sequence ID" value="SER59119.1"/>
    <property type="molecule type" value="Genomic_DNA"/>
</dbReference>
<dbReference type="NCBIfam" id="NF040618">
    <property type="entry name" value="PPA1309_fam"/>
    <property type="match status" value="1"/>
</dbReference>